<feature type="transmembrane region" description="Helical" evidence="1">
    <location>
        <begin position="6"/>
        <end position="29"/>
    </location>
</feature>
<accession>A0A4R6WGS6</accession>
<gene>
    <name evidence="2" type="ORF">CLV99_2803</name>
</gene>
<name>A0A4R6WGS6_9SPHI</name>
<keyword evidence="3" id="KW-1185">Reference proteome</keyword>
<protein>
    <submittedName>
        <fullName evidence="2">Uncharacterized protein</fullName>
    </submittedName>
</protein>
<keyword evidence="1" id="KW-0472">Membrane</keyword>
<reference evidence="2 3" key="1">
    <citation type="submission" date="2019-03" db="EMBL/GenBank/DDBJ databases">
        <title>Genomic Encyclopedia of Archaeal and Bacterial Type Strains, Phase II (KMG-II): from individual species to whole genera.</title>
        <authorList>
            <person name="Goeker M."/>
        </authorList>
    </citation>
    <scope>NUCLEOTIDE SEQUENCE [LARGE SCALE GENOMIC DNA]</scope>
    <source>
        <strain evidence="2 3">DSM 28353</strain>
    </source>
</reference>
<evidence type="ECO:0000256" key="1">
    <source>
        <dbReference type="SAM" id="Phobius"/>
    </source>
</evidence>
<keyword evidence="1" id="KW-0812">Transmembrane</keyword>
<comment type="caution">
    <text evidence="2">The sequence shown here is derived from an EMBL/GenBank/DDBJ whole genome shotgun (WGS) entry which is preliminary data.</text>
</comment>
<evidence type="ECO:0000313" key="2">
    <source>
        <dbReference type="EMBL" id="TDQ77397.1"/>
    </source>
</evidence>
<organism evidence="2 3">
    <name type="scientific">Sphingobacterium yanglingense</name>
    <dbReference type="NCBI Taxonomy" id="1437280"/>
    <lineage>
        <taxon>Bacteria</taxon>
        <taxon>Pseudomonadati</taxon>
        <taxon>Bacteroidota</taxon>
        <taxon>Sphingobacteriia</taxon>
        <taxon>Sphingobacteriales</taxon>
        <taxon>Sphingobacteriaceae</taxon>
        <taxon>Sphingobacterium</taxon>
    </lineage>
</organism>
<proteinExistence type="predicted"/>
<dbReference type="Proteomes" id="UP000295292">
    <property type="component" value="Unassembled WGS sequence"/>
</dbReference>
<dbReference type="EMBL" id="SNYV01000014">
    <property type="protein sequence ID" value="TDQ77397.1"/>
    <property type="molecule type" value="Genomic_DNA"/>
</dbReference>
<dbReference type="AlphaFoldDB" id="A0A4R6WGS6"/>
<sequence length="34" mass="4236">MLERGLQIIAFAFIFAFRYIDLSFNFYFIHPYDR</sequence>
<evidence type="ECO:0000313" key="3">
    <source>
        <dbReference type="Proteomes" id="UP000295292"/>
    </source>
</evidence>
<keyword evidence="1" id="KW-1133">Transmembrane helix</keyword>